<organism evidence="7 8">
    <name type="scientific">Nannocystis radixulma</name>
    <dbReference type="NCBI Taxonomy" id="2995305"/>
    <lineage>
        <taxon>Bacteria</taxon>
        <taxon>Pseudomonadati</taxon>
        <taxon>Myxococcota</taxon>
        <taxon>Polyangia</taxon>
        <taxon>Nannocystales</taxon>
        <taxon>Nannocystaceae</taxon>
        <taxon>Nannocystis</taxon>
    </lineage>
</organism>
<dbReference type="NCBIfam" id="TIGR01646">
    <property type="entry name" value="vgr_GE"/>
    <property type="match status" value="1"/>
</dbReference>
<evidence type="ECO:0000259" key="6">
    <source>
        <dbReference type="Pfam" id="PF22178"/>
    </source>
</evidence>
<evidence type="ECO:0000256" key="4">
    <source>
        <dbReference type="SAM" id="MobiDB-lite"/>
    </source>
</evidence>
<dbReference type="InterPro" id="IPR006531">
    <property type="entry name" value="Gp5/Vgr_OB"/>
</dbReference>
<protein>
    <submittedName>
        <fullName evidence="7">Type VI secretion system tip protein TssI/VgrG</fullName>
    </submittedName>
</protein>
<dbReference type="Gene3D" id="2.40.50.230">
    <property type="entry name" value="Gp5 N-terminal domain"/>
    <property type="match status" value="1"/>
</dbReference>
<dbReference type="Pfam" id="PF22178">
    <property type="entry name" value="Gp5_trimer_C"/>
    <property type="match status" value="1"/>
</dbReference>
<dbReference type="Gene3D" id="4.10.220.110">
    <property type="match status" value="1"/>
</dbReference>
<evidence type="ECO:0000256" key="3">
    <source>
        <dbReference type="ARBA" id="ARBA00022525"/>
    </source>
</evidence>
<dbReference type="RefSeq" id="WP_271999803.1">
    <property type="nucleotide sequence ID" value="NZ_JAQNDN010000010.1"/>
</dbReference>
<accession>A0ABT5B7A1</accession>
<evidence type="ECO:0000256" key="1">
    <source>
        <dbReference type="ARBA" id="ARBA00004613"/>
    </source>
</evidence>
<dbReference type="NCBIfam" id="TIGR03361">
    <property type="entry name" value="VI_Rhs_Vgr"/>
    <property type="match status" value="1"/>
</dbReference>
<reference evidence="7 8" key="1">
    <citation type="submission" date="2022-11" db="EMBL/GenBank/DDBJ databases">
        <title>Minimal conservation of predation-associated metabolite biosynthetic gene clusters underscores biosynthetic potential of Myxococcota including descriptions for ten novel species: Archangium lansinium sp. nov., Myxococcus landrumus sp. nov., Nannocystis bai.</title>
        <authorList>
            <person name="Ahearne A."/>
            <person name="Stevens C."/>
            <person name="Dowd S."/>
        </authorList>
    </citation>
    <scope>NUCLEOTIDE SEQUENCE [LARGE SCALE GENOMIC DNA]</scope>
    <source>
        <strain evidence="7 8">NCELM</strain>
    </source>
</reference>
<dbReference type="InterPro" id="IPR017847">
    <property type="entry name" value="T6SS_RhsGE_Vgr_subset"/>
</dbReference>
<dbReference type="PANTHER" id="PTHR32305">
    <property type="match status" value="1"/>
</dbReference>
<feature type="domain" description="Gp5/Type VI secretion system Vgr C-terminal trimerisation" evidence="6">
    <location>
        <begin position="471"/>
        <end position="581"/>
    </location>
</feature>
<dbReference type="Pfam" id="PF05954">
    <property type="entry name" value="Phage_GPD"/>
    <property type="match status" value="1"/>
</dbReference>
<dbReference type="SUPFAM" id="SSF69349">
    <property type="entry name" value="Phage fibre proteins"/>
    <property type="match status" value="2"/>
</dbReference>
<dbReference type="EMBL" id="JAQNDN010000010">
    <property type="protein sequence ID" value="MDC0669995.1"/>
    <property type="molecule type" value="Genomic_DNA"/>
</dbReference>
<evidence type="ECO:0000256" key="2">
    <source>
        <dbReference type="ARBA" id="ARBA00005558"/>
    </source>
</evidence>
<comment type="similarity">
    <text evidence="2">Belongs to the VgrG protein family.</text>
</comment>
<dbReference type="Gene3D" id="2.30.110.50">
    <property type="match status" value="1"/>
</dbReference>
<dbReference type="SUPFAM" id="SSF69255">
    <property type="entry name" value="gp5 N-terminal domain-like"/>
    <property type="match status" value="1"/>
</dbReference>
<comment type="subcellular location">
    <subcellularLocation>
        <location evidence="1">Secreted</location>
    </subcellularLocation>
</comment>
<dbReference type="SUPFAM" id="SSF69279">
    <property type="entry name" value="Phage tail proteins"/>
    <property type="match status" value="2"/>
</dbReference>
<dbReference type="PANTHER" id="PTHR32305:SF15">
    <property type="entry name" value="PROTEIN RHSA-RELATED"/>
    <property type="match status" value="1"/>
</dbReference>
<evidence type="ECO:0000313" key="7">
    <source>
        <dbReference type="EMBL" id="MDC0669995.1"/>
    </source>
</evidence>
<evidence type="ECO:0000313" key="8">
    <source>
        <dbReference type="Proteomes" id="UP001217838"/>
    </source>
</evidence>
<feature type="domain" description="Gp5/Type VI secretion system Vgr protein OB-fold" evidence="5">
    <location>
        <begin position="385"/>
        <end position="454"/>
    </location>
</feature>
<dbReference type="Pfam" id="PF04717">
    <property type="entry name" value="Phage_base_V"/>
    <property type="match status" value="1"/>
</dbReference>
<sequence>MTESGNIALLGNRSMFTFAVDGCAEELRVVRFSGEELISSLFSFRLELAAVTIPLADLVGQAAALTIHGREAPRHVHGLVCDARYIGESSSYTLHEVTLVPAIWTLQQRQSSRIFQGQTTPEIVAKVLEAAGVPRAHIRLQLHGSYAPRDYCVQYRETDLDFIQRLMEADGIYYFFEHHEDKHVLVITDQADGGSPIAEDPRLGFAASRERERLMGFSVGESIRPQRVSLRDRNLHRPEEGVEAGEGQGDARELYDYPGGFQTGGRGGPETAGRQARLRLEAVQATRRVGTGDSDSPRLTPGYFFHVEDESRPHLAGEYRLLRVEHRGEQTQVLDEGAYGEFSYTNHFECTAAELPYRAPRRTPKPTVRGVQTATVVGPGSEEIHTDEHGRVKVQFHWDRRGAFDDGSSCWVRVSQMWAGNGFGAMFLPRVGHEVIVDFIEGDPDRPIITGRIYTGVNAPPYPLPDQKTKSTIKSESSPGGGGSNELRFEDAKGSEEIFLHGQKDWNIVIEHDKTQSVGNDESRTVGHDSAVKIGHDETIAVGNDRSISVGKMHVEQIGANMSIDVGANLTETVGASATFTVAVNQTESIGVAKAETVGAASTLAVGAAYSVTVGGAMMESVGLAKGVTVGLAHSLSVGQSSSESVGGAKSVSAGDNITESAGKNIALSAGKHVNITAGENLNVASGKKAGIVAADQLSIQCGNATIVIKKNGDITISAKKLSVKASGEVVVKGSKIKLN</sequence>
<keyword evidence="3" id="KW-0964">Secreted</keyword>
<feature type="region of interest" description="Disordered" evidence="4">
    <location>
        <begin position="459"/>
        <end position="486"/>
    </location>
</feature>
<dbReference type="Proteomes" id="UP001217838">
    <property type="component" value="Unassembled WGS sequence"/>
</dbReference>
<comment type="caution">
    <text evidence="7">The sequence shown here is derived from an EMBL/GenBank/DDBJ whole genome shotgun (WGS) entry which is preliminary data.</text>
</comment>
<gene>
    <name evidence="7" type="primary">tssI</name>
    <name evidence="7" type="ORF">POL58_19740</name>
</gene>
<dbReference type="Gene3D" id="3.55.50.10">
    <property type="entry name" value="Baseplate protein-like domains"/>
    <property type="match status" value="1"/>
</dbReference>
<dbReference type="InterPro" id="IPR054030">
    <property type="entry name" value="Gp5_Vgr_C"/>
</dbReference>
<evidence type="ECO:0000259" key="5">
    <source>
        <dbReference type="Pfam" id="PF04717"/>
    </source>
</evidence>
<keyword evidence="8" id="KW-1185">Reference proteome</keyword>
<dbReference type="InterPro" id="IPR037026">
    <property type="entry name" value="Vgr_OB-fold_dom_sf"/>
</dbReference>
<proteinExistence type="inferred from homology"/>
<name>A0ABT5B7A1_9BACT</name>
<dbReference type="InterPro" id="IPR050708">
    <property type="entry name" value="T6SS_VgrG/RHS"/>
</dbReference>
<dbReference type="InterPro" id="IPR006533">
    <property type="entry name" value="T6SS_Vgr_RhsGE"/>
</dbReference>